<dbReference type="InterPro" id="IPR036010">
    <property type="entry name" value="2Fe-2S_ferredoxin-like_sf"/>
</dbReference>
<feature type="domain" description="4Fe-4S ferredoxin-type" evidence="2">
    <location>
        <begin position="152"/>
        <end position="180"/>
    </location>
</feature>
<accession>A0A9Y1FNS8</accession>
<proteinExistence type="predicted"/>
<dbReference type="InterPro" id="IPR017896">
    <property type="entry name" value="4Fe4S_Fe-S-bd"/>
</dbReference>
<feature type="domain" description="4Fe-4S ferredoxin-type" evidence="2">
    <location>
        <begin position="113"/>
        <end position="142"/>
    </location>
</feature>
<dbReference type="InterPro" id="IPR001041">
    <property type="entry name" value="2Fe-2S_ferredoxin-type"/>
</dbReference>
<dbReference type="GO" id="GO:0016491">
    <property type="term" value="F:oxidoreductase activity"/>
    <property type="evidence" value="ECO:0007669"/>
    <property type="project" value="UniProtKB-ARBA"/>
</dbReference>
<dbReference type="CDD" id="cd00207">
    <property type="entry name" value="fer2"/>
    <property type="match status" value="1"/>
</dbReference>
<dbReference type="Pfam" id="PF00111">
    <property type="entry name" value="Fer2"/>
    <property type="match status" value="1"/>
</dbReference>
<dbReference type="SUPFAM" id="SSF54292">
    <property type="entry name" value="2Fe-2S ferredoxin-like"/>
    <property type="match status" value="1"/>
</dbReference>
<dbReference type="InterPro" id="IPR012675">
    <property type="entry name" value="Beta-grasp_dom_sf"/>
</dbReference>
<gene>
    <name evidence="3" type="ORF">K9W46_12755</name>
</gene>
<dbReference type="Pfam" id="PF13187">
    <property type="entry name" value="Fer4_9"/>
    <property type="match status" value="1"/>
</dbReference>
<feature type="domain" description="2Fe-2S ferredoxin-type" evidence="1">
    <location>
        <begin position="15"/>
        <end position="93"/>
    </location>
</feature>
<dbReference type="PROSITE" id="PS00198">
    <property type="entry name" value="4FE4S_FER_1"/>
    <property type="match status" value="2"/>
</dbReference>
<organism evidence="3">
    <name type="scientific">Candidatus Heimdallarchaeum endolithica</name>
    <dbReference type="NCBI Taxonomy" id="2876572"/>
    <lineage>
        <taxon>Archaea</taxon>
        <taxon>Promethearchaeati</taxon>
        <taxon>Candidatus Heimdallarchaeota</taxon>
        <taxon>Candidatus Heimdallarchaeia (ex Rinke et al. 2021) (nom. nud.)</taxon>
        <taxon>Candidatus Heimdallarchaeales</taxon>
        <taxon>Candidatus Heimdallarchaeaceae</taxon>
        <taxon>Candidatus Heimdallarchaeum</taxon>
    </lineage>
</organism>
<dbReference type="Gene3D" id="3.10.20.30">
    <property type="match status" value="1"/>
</dbReference>
<dbReference type="InterPro" id="IPR006058">
    <property type="entry name" value="2Fe2S_fd_BS"/>
</dbReference>
<dbReference type="SUPFAM" id="SSF46548">
    <property type="entry name" value="alpha-helical ferredoxin"/>
    <property type="match status" value="1"/>
</dbReference>
<dbReference type="EMBL" id="CP084167">
    <property type="protein sequence ID" value="UJG43229.1"/>
    <property type="molecule type" value="Genomic_DNA"/>
</dbReference>
<evidence type="ECO:0000313" key="3">
    <source>
        <dbReference type="EMBL" id="UJG43229.1"/>
    </source>
</evidence>
<dbReference type="Gene3D" id="3.30.70.20">
    <property type="match status" value="1"/>
</dbReference>
<evidence type="ECO:0000259" key="1">
    <source>
        <dbReference type="PROSITE" id="PS51085"/>
    </source>
</evidence>
<evidence type="ECO:0000259" key="2">
    <source>
        <dbReference type="PROSITE" id="PS51379"/>
    </source>
</evidence>
<protein>
    <submittedName>
        <fullName evidence="3">4Fe-4S dicluster domain-containing protein</fullName>
    </submittedName>
</protein>
<dbReference type="PROSITE" id="PS00197">
    <property type="entry name" value="2FE2S_FER_1"/>
    <property type="match status" value="1"/>
</dbReference>
<sequence>MAKAISMREKKEELDTVTIYIMGQGYKVPSSLTIMKAMEYAGFKLKRGVGCRAGFCGACATVYRKLGDYKIYANLACQTKVEDGMYLTQLPFVPANKAEYNLDEIKPSASTMLRFYPEIARCLSCNACSRVCPQDIQVMDYVQYSLQGQIDKAAELAFDCIQCGLCAIRCPAEIPQYHVATLARRLHGRYHMIAPDTLEQRVKEIEEGKYEKGFEELMSLSEEELKKRYVARDFIDQKKA</sequence>
<dbReference type="PROSITE" id="PS51085">
    <property type="entry name" value="2FE2S_FER_2"/>
    <property type="match status" value="1"/>
</dbReference>
<dbReference type="Proteomes" id="UP001200513">
    <property type="component" value="Chromosome"/>
</dbReference>
<name>A0A9Y1FNS8_9ARCH</name>
<dbReference type="GO" id="GO:0051537">
    <property type="term" value="F:2 iron, 2 sulfur cluster binding"/>
    <property type="evidence" value="ECO:0007669"/>
    <property type="project" value="InterPro"/>
</dbReference>
<reference evidence="3" key="1">
    <citation type="journal article" date="2022" name="Nat. Microbiol.">
        <title>Unique mobile elements and scalable gene flow at the prokaryote-eukaryote boundary revealed by circularized Asgard archaea genomes.</title>
        <authorList>
            <person name="Wu F."/>
            <person name="Speth D.R."/>
            <person name="Philosof A."/>
            <person name="Cremiere A."/>
            <person name="Narayanan A."/>
            <person name="Barco R.A."/>
            <person name="Connon S.A."/>
            <person name="Amend J.P."/>
            <person name="Antoshechkin I.A."/>
            <person name="Orphan V.J."/>
        </authorList>
    </citation>
    <scope>NUCLEOTIDE SEQUENCE</scope>
    <source>
        <strain evidence="3">PR6</strain>
    </source>
</reference>
<dbReference type="AlphaFoldDB" id="A0A9Y1FNS8"/>
<dbReference type="InterPro" id="IPR017900">
    <property type="entry name" value="4Fe4S_Fe_S_CS"/>
</dbReference>
<dbReference type="PROSITE" id="PS51379">
    <property type="entry name" value="4FE4S_FER_2"/>
    <property type="match status" value="2"/>
</dbReference>